<dbReference type="InParanoid" id="A0A1I7VWK9"/>
<keyword evidence="6" id="KW-0256">Endoplasmic reticulum</keyword>
<organism evidence="14 15">
    <name type="scientific">Loa loa</name>
    <name type="common">Eye worm</name>
    <name type="synonym">Filaria loa</name>
    <dbReference type="NCBI Taxonomy" id="7209"/>
    <lineage>
        <taxon>Eukaryota</taxon>
        <taxon>Metazoa</taxon>
        <taxon>Ecdysozoa</taxon>
        <taxon>Nematoda</taxon>
        <taxon>Chromadorea</taxon>
        <taxon>Rhabditida</taxon>
        <taxon>Spirurina</taxon>
        <taxon>Spiruromorpha</taxon>
        <taxon>Filarioidea</taxon>
        <taxon>Onchocercidae</taxon>
        <taxon>Loa</taxon>
    </lineage>
</organism>
<dbReference type="Proteomes" id="UP000095285">
    <property type="component" value="Unassembled WGS sequence"/>
</dbReference>
<name>A0A1I7VWK9_LOALO</name>
<dbReference type="GO" id="GO:0005085">
    <property type="term" value="F:guanyl-nucleotide exchange factor activity"/>
    <property type="evidence" value="ECO:0007669"/>
    <property type="project" value="InterPro"/>
</dbReference>
<reference evidence="13 14" key="1">
    <citation type="submission" date="2012-04" db="EMBL/GenBank/DDBJ databases">
        <title>The Genome Sequence of Loa loa.</title>
        <authorList>
            <consortium name="The Broad Institute Genome Sequencing Platform"/>
            <consortium name="Broad Institute Genome Sequencing Center for Infectious Disease"/>
            <person name="Nutman T.B."/>
            <person name="Fink D.L."/>
            <person name="Russ C."/>
            <person name="Young S."/>
            <person name="Zeng Q."/>
            <person name="Gargeya S."/>
            <person name="Alvarado L."/>
            <person name="Berlin A."/>
            <person name="Chapman S.B."/>
            <person name="Chen Z."/>
            <person name="Freedman E."/>
            <person name="Gellesch M."/>
            <person name="Goldberg J."/>
            <person name="Griggs A."/>
            <person name="Gujja S."/>
            <person name="Heilman E.R."/>
            <person name="Heiman D."/>
            <person name="Howarth C."/>
            <person name="Mehta T."/>
            <person name="Neiman D."/>
            <person name="Pearson M."/>
            <person name="Roberts A."/>
            <person name="Saif S."/>
            <person name="Shea T."/>
            <person name="Shenoy N."/>
            <person name="Sisk P."/>
            <person name="Stolte C."/>
            <person name="Sykes S."/>
            <person name="White J."/>
            <person name="Yandava C."/>
            <person name="Haas B."/>
            <person name="Henn M.R."/>
            <person name="Nusbaum C."/>
            <person name="Birren B."/>
        </authorList>
    </citation>
    <scope>NUCLEOTIDE SEQUENCE [LARGE SCALE GENOMIC DNA]</scope>
</reference>
<evidence type="ECO:0000313" key="14">
    <source>
        <dbReference type="Proteomes" id="UP000095285"/>
    </source>
</evidence>
<dbReference type="GO" id="GO:0015031">
    <property type="term" value="P:protein transport"/>
    <property type="evidence" value="ECO:0007669"/>
    <property type="project" value="UniProtKB-KW"/>
</dbReference>
<gene>
    <name evidence="13 15" type="ORF">LOAG_18390</name>
</gene>
<evidence type="ECO:0000256" key="8">
    <source>
        <dbReference type="ARBA" id="ARBA00022927"/>
    </source>
</evidence>
<protein>
    <submittedName>
        <fullName evidence="15">WD_REPEATS_REGION domain-containing protein</fullName>
    </submittedName>
</protein>
<evidence type="ECO:0000256" key="10">
    <source>
        <dbReference type="ARBA" id="ARBA00023136"/>
    </source>
</evidence>
<evidence type="ECO:0000256" key="1">
    <source>
        <dbReference type="ARBA" id="ARBA00004389"/>
    </source>
</evidence>
<evidence type="ECO:0000313" key="13">
    <source>
        <dbReference type="EMBL" id="EJD74273.1"/>
    </source>
</evidence>
<evidence type="ECO:0000256" key="3">
    <source>
        <dbReference type="ARBA" id="ARBA00022574"/>
    </source>
</evidence>
<evidence type="ECO:0000256" key="4">
    <source>
        <dbReference type="ARBA" id="ARBA00022692"/>
    </source>
</evidence>
<keyword evidence="4 12" id="KW-0812">Transmembrane</keyword>
<dbReference type="PANTHER" id="PTHR23284">
    <property type="entry name" value="PROLACTIN REGULATORY ELEMENT BINDING PROTEIN"/>
    <property type="match status" value="1"/>
</dbReference>
<dbReference type="PROSITE" id="PS50294">
    <property type="entry name" value="WD_REPEATS_REGION"/>
    <property type="match status" value="1"/>
</dbReference>
<dbReference type="GO" id="GO:0006888">
    <property type="term" value="P:endoplasmic reticulum to Golgi vesicle-mediated transport"/>
    <property type="evidence" value="ECO:0007669"/>
    <property type="project" value="TreeGrafter"/>
</dbReference>
<dbReference type="EMBL" id="JH712352">
    <property type="protein sequence ID" value="EJD74273.1"/>
    <property type="molecule type" value="Genomic_DNA"/>
</dbReference>
<keyword evidence="2" id="KW-0813">Transport</keyword>
<dbReference type="AlphaFoldDB" id="A0A1I7VWK9"/>
<dbReference type="InterPro" id="IPR045260">
    <property type="entry name" value="Sec12-like"/>
</dbReference>
<keyword evidence="9 12" id="KW-1133">Transmembrane helix</keyword>
<dbReference type="CTD" id="9944051"/>
<accession>A0A1I7VWK9</accession>
<evidence type="ECO:0000256" key="9">
    <source>
        <dbReference type="ARBA" id="ARBA00022989"/>
    </source>
</evidence>
<dbReference type="InterPro" id="IPR015943">
    <property type="entry name" value="WD40/YVTN_repeat-like_dom_sf"/>
</dbReference>
<dbReference type="RefSeq" id="XP_003142221.2">
    <property type="nucleotide sequence ID" value="XM_003142173.2"/>
</dbReference>
<feature type="transmembrane region" description="Helical" evidence="12">
    <location>
        <begin position="420"/>
        <end position="442"/>
    </location>
</feature>
<evidence type="ECO:0000256" key="6">
    <source>
        <dbReference type="ARBA" id="ARBA00022824"/>
    </source>
</evidence>
<feature type="repeat" description="WD" evidence="11">
    <location>
        <begin position="206"/>
        <end position="247"/>
    </location>
</feature>
<dbReference type="PANTHER" id="PTHR23284:SF0">
    <property type="entry name" value="PROLACTIN REGULATORY ELEMENT-BINDING PROTEIN"/>
    <property type="match status" value="1"/>
</dbReference>
<dbReference type="InterPro" id="IPR001680">
    <property type="entry name" value="WD40_rpt"/>
</dbReference>
<dbReference type="eggNOG" id="KOG0771">
    <property type="taxonomic scope" value="Eukaryota"/>
</dbReference>
<keyword evidence="8" id="KW-0653">Protein transport</keyword>
<dbReference type="KEGG" id="loa:LOAG_18390"/>
<keyword evidence="7" id="KW-0931">ER-Golgi transport</keyword>
<dbReference type="GO" id="GO:0003400">
    <property type="term" value="P:regulation of COPII vesicle coating"/>
    <property type="evidence" value="ECO:0007669"/>
    <property type="project" value="TreeGrafter"/>
</dbReference>
<evidence type="ECO:0000256" key="2">
    <source>
        <dbReference type="ARBA" id="ARBA00022448"/>
    </source>
</evidence>
<dbReference type="OrthoDB" id="2013972at2759"/>
<dbReference type="GeneID" id="9944051"/>
<evidence type="ECO:0000256" key="7">
    <source>
        <dbReference type="ARBA" id="ARBA00022892"/>
    </source>
</evidence>
<keyword evidence="10 12" id="KW-0472">Membrane</keyword>
<dbReference type="PROSITE" id="PS50082">
    <property type="entry name" value="WD_REPEATS_2"/>
    <property type="match status" value="2"/>
</dbReference>
<evidence type="ECO:0000256" key="11">
    <source>
        <dbReference type="PROSITE-ProRule" id="PRU00221"/>
    </source>
</evidence>
<dbReference type="OMA" id="YYVQPRI"/>
<dbReference type="InterPro" id="IPR036322">
    <property type="entry name" value="WD40_repeat_dom_sf"/>
</dbReference>
<accession>A0A1S0UFE3</accession>
<comment type="subcellular location">
    <subcellularLocation>
        <location evidence="1">Endoplasmic reticulum membrane</location>
        <topology evidence="1">Single-pass membrane protein</topology>
    </subcellularLocation>
</comment>
<sequence length="452" mass="50137">MGNSTSKGGPHIIARCSSPIYCVQVIGSRHILLGGGGGASKTGVPNNIQTLLLSFNSKSLAVAAENSPRATERLPLVTEVTNSLETDPYATMNMDCVLLEASGQGKYLLAAGHDEYCDLYESKGFSLLKVRENEQPRLALDFEKISRVTSDEKSSNAYQKTVRFDRSIEGRPQKLYTGGADGCIRIWDVETLRQISTSKHTPLIKIKAHQGDVDDLDISPNGKLCISVGHDAAVYIWNTANGEKICSLPLPNEISDGFRVRSVRFTVLGSKNTIFLVTYNQIRLAKKAVSHVALWAFNNERNVCRPILVREACKETISALAVSDCGNFFAIGTMDGGVGIYDTHELKLLYFAQKTHGIFVTAVEFLPQRTYDFGPLNGENERQRSIYPGVASEYRAAVISLSADQTVQFHAVPFLKRIPFTYFLCKLSLLAFFLYYTVWYLCDRPKKLNFLD</sequence>
<reference evidence="15" key="2">
    <citation type="submission" date="2016-11" db="UniProtKB">
        <authorList>
            <consortium name="WormBaseParasite"/>
        </authorList>
    </citation>
    <scope>IDENTIFICATION</scope>
</reference>
<dbReference type="STRING" id="7209.A0A1I7VWK9"/>
<dbReference type="WBParaSite" id="EN70_7016">
    <property type="protein sequence ID" value="EN70_7016"/>
    <property type="gene ID" value="EN70_7016"/>
</dbReference>
<dbReference type="FunCoup" id="A0A1I7VWK9">
    <property type="interactions" value="2412"/>
</dbReference>
<evidence type="ECO:0000313" key="15">
    <source>
        <dbReference type="WBParaSite" id="EN70_7016"/>
    </source>
</evidence>
<keyword evidence="14" id="KW-1185">Reference proteome</keyword>
<evidence type="ECO:0000256" key="5">
    <source>
        <dbReference type="ARBA" id="ARBA00022737"/>
    </source>
</evidence>
<dbReference type="InterPro" id="IPR019775">
    <property type="entry name" value="WD40_repeat_CS"/>
</dbReference>
<proteinExistence type="predicted"/>
<dbReference type="GO" id="GO:0005789">
    <property type="term" value="C:endoplasmic reticulum membrane"/>
    <property type="evidence" value="ECO:0007669"/>
    <property type="project" value="UniProtKB-SubCell"/>
</dbReference>
<dbReference type="SUPFAM" id="SSF50978">
    <property type="entry name" value="WD40 repeat-like"/>
    <property type="match status" value="1"/>
</dbReference>
<keyword evidence="3 11" id="KW-0853">WD repeat</keyword>
<dbReference type="SMART" id="SM00320">
    <property type="entry name" value="WD40"/>
    <property type="match status" value="3"/>
</dbReference>
<dbReference type="Pfam" id="PF00400">
    <property type="entry name" value="WD40"/>
    <property type="match status" value="2"/>
</dbReference>
<evidence type="ECO:0000256" key="12">
    <source>
        <dbReference type="SAM" id="Phobius"/>
    </source>
</evidence>
<dbReference type="PROSITE" id="PS00678">
    <property type="entry name" value="WD_REPEATS_1"/>
    <property type="match status" value="1"/>
</dbReference>
<feature type="repeat" description="WD" evidence="11">
    <location>
        <begin position="175"/>
        <end position="197"/>
    </location>
</feature>
<keyword evidence="5" id="KW-0677">Repeat</keyword>
<dbReference type="Gene3D" id="2.130.10.10">
    <property type="entry name" value="YVTN repeat-like/Quinoprotein amine dehydrogenase"/>
    <property type="match status" value="1"/>
</dbReference>